<accession>A0AAV4FBH8</accession>
<keyword evidence="1" id="KW-0732">Signal</keyword>
<dbReference type="Proteomes" id="UP000762676">
    <property type="component" value="Unassembled WGS sequence"/>
</dbReference>
<dbReference type="EMBL" id="BMAT01000664">
    <property type="protein sequence ID" value="GFR70633.1"/>
    <property type="molecule type" value="Genomic_DNA"/>
</dbReference>
<evidence type="ECO:0000256" key="1">
    <source>
        <dbReference type="SAM" id="SignalP"/>
    </source>
</evidence>
<evidence type="ECO:0000313" key="2">
    <source>
        <dbReference type="EMBL" id="GFR70633.1"/>
    </source>
</evidence>
<dbReference type="CDD" id="cd00037">
    <property type="entry name" value="CLECT"/>
    <property type="match status" value="1"/>
</dbReference>
<dbReference type="InterPro" id="IPR016187">
    <property type="entry name" value="CTDL_fold"/>
</dbReference>
<gene>
    <name evidence="2" type="ORF">ElyMa_000332900</name>
</gene>
<evidence type="ECO:0000313" key="3">
    <source>
        <dbReference type="Proteomes" id="UP000762676"/>
    </source>
</evidence>
<proteinExistence type="predicted"/>
<evidence type="ECO:0008006" key="4">
    <source>
        <dbReference type="Google" id="ProtNLM"/>
    </source>
</evidence>
<dbReference type="AlphaFoldDB" id="A0AAV4FBH8"/>
<feature type="chain" id="PRO_5043640887" description="C-type lectin domain-containing protein" evidence="1">
    <location>
        <begin position="19"/>
        <end position="146"/>
    </location>
</feature>
<organism evidence="2 3">
    <name type="scientific">Elysia marginata</name>
    <dbReference type="NCBI Taxonomy" id="1093978"/>
    <lineage>
        <taxon>Eukaryota</taxon>
        <taxon>Metazoa</taxon>
        <taxon>Spiralia</taxon>
        <taxon>Lophotrochozoa</taxon>
        <taxon>Mollusca</taxon>
        <taxon>Gastropoda</taxon>
        <taxon>Heterobranchia</taxon>
        <taxon>Euthyneura</taxon>
        <taxon>Panpulmonata</taxon>
        <taxon>Sacoglossa</taxon>
        <taxon>Placobranchoidea</taxon>
        <taxon>Plakobranchidae</taxon>
        <taxon>Elysia</taxon>
    </lineage>
</organism>
<dbReference type="Gene3D" id="3.10.100.10">
    <property type="entry name" value="Mannose-Binding Protein A, subunit A"/>
    <property type="match status" value="1"/>
</dbReference>
<dbReference type="InterPro" id="IPR016186">
    <property type="entry name" value="C-type_lectin-like/link_sf"/>
</dbReference>
<comment type="caution">
    <text evidence="2">The sequence shown here is derived from an EMBL/GenBank/DDBJ whole genome shotgun (WGS) entry which is preliminary data.</text>
</comment>
<name>A0AAV4FBH8_9GAST</name>
<dbReference type="SUPFAM" id="SSF56436">
    <property type="entry name" value="C-type lectin-like"/>
    <property type="match status" value="1"/>
</dbReference>
<feature type="signal peptide" evidence="1">
    <location>
        <begin position="1"/>
        <end position="18"/>
    </location>
</feature>
<reference evidence="2 3" key="1">
    <citation type="journal article" date="2021" name="Elife">
        <title>Chloroplast acquisition without the gene transfer in kleptoplastic sea slugs, Plakobranchus ocellatus.</title>
        <authorList>
            <person name="Maeda T."/>
            <person name="Takahashi S."/>
            <person name="Yoshida T."/>
            <person name="Shimamura S."/>
            <person name="Takaki Y."/>
            <person name="Nagai Y."/>
            <person name="Toyoda A."/>
            <person name="Suzuki Y."/>
            <person name="Arimoto A."/>
            <person name="Ishii H."/>
            <person name="Satoh N."/>
            <person name="Nishiyama T."/>
            <person name="Hasebe M."/>
            <person name="Maruyama T."/>
            <person name="Minagawa J."/>
            <person name="Obokata J."/>
            <person name="Shigenobu S."/>
        </authorList>
    </citation>
    <scope>NUCLEOTIDE SEQUENCE [LARGE SCALE GENOMIC DNA]</scope>
</reference>
<keyword evidence="3" id="KW-1185">Reference proteome</keyword>
<protein>
    <recommendedName>
        <fullName evidence="4">C-type lectin domain-containing protein</fullName>
    </recommendedName>
</protein>
<sequence>MDRSWNLIIFSTIPAVFASVCTPDAQNGAAKACPDGWTATKDPMFCLKYSRVRRSWEDAREQCQSEGADLSRAYFTNMINVIQVYTIPFLTIEQQQQKEPPPPPTTTTKKNKQIRYYNRVSFTHNVLCALLVAMINTCYALRFTDC</sequence>